<comment type="caution">
    <text evidence="2">The sequence shown here is derived from an EMBL/GenBank/DDBJ whole genome shotgun (WGS) entry which is preliminary data.</text>
</comment>
<feature type="transmembrane region" description="Helical" evidence="1">
    <location>
        <begin position="280"/>
        <end position="299"/>
    </location>
</feature>
<keyword evidence="1" id="KW-1133">Transmembrane helix</keyword>
<feature type="transmembrane region" description="Helical" evidence="1">
    <location>
        <begin position="129"/>
        <end position="152"/>
    </location>
</feature>
<feature type="transmembrane region" description="Helical" evidence="1">
    <location>
        <begin position="173"/>
        <end position="192"/>
    </location>
</feature>
<feature type="transmembrane region" description="Helical" evidence="1">
    <location>
        <begin position="198"/>
        <end position="224"/>
    </location>
</feature>
<dbReference type="Proteomes" id="UP001321018">
    <property type="component" value="Unassembled WGS sequence"/>
</dbReference>
<dbReference type="AlphaFoldDB" id="A0AAP3E0Y5"/>
<keyword evidence="1" id="KW-0472">Membrane</keyword>
<evidence type="ECO:0000313" key="3">
    <source>
        <dbReference type="Proteomes" id="UP001321018"/>
    </source>
</evidence>
<gene>
    <name evidence="2" type="ORF">OB960_05515</name>
</gene>
<feature type="transmembrane region" description="Helical" evidence="1">
    <location>
        <begin position="100"/>
        <end position="117"/>
    </location>
</feature>
<feature type="transmembrane region" description="Helical" evidence="1">
    <location>
        <begin position="254"/>
        <end position="274"/>
    </location>
</feature>
<protein>
    <submittedName>
        <fullName evidence="2">Uncharacterized protein</fullName>
    </submittedName>
</protein>
<sequence>MCSEDNIDTRACFARPQQTGGSIASLESLPSSTVQPSIESIAITVVFGMTRLEFKTLLADSWDRATGELLPLVFVPLFVGLLGFEDFLRILTYEGYHLGVRFAFPAMIVDVWTFVSAPTPDGGVPVSPFLPLFPVVLVIQGLLGAGLLGSIYQAQSSDEYRFLENVSRYGARLLLYTALVYALTVPVLFATLTNPDGAILLILLAIPVGLVLWYCFFATPYLVVVDDVSLLEALGRSFELAVGDHTYREYAWKYLLFTAAVSVLTTVVAVNFWFVGLVAALVVTAPLALALNVATVRFVTDLVDDRSPPTV</sequence>
<keyword evidence="1" id="KW-0812">Transmembrane</keyword>
<organism evidence="2 3">
    <name type="scientific">Natronoglomus mannanivorans</name>
    <dbReference type="NCBI Taxonomy" id="2979990"/>
    <lineage>
        <taxon>Archaea</taxon>
        <taxon>Methanobacteriati</taxon>
        <taxon>Methanobacteriota</taxon>
        <taxon>Stenosarchaea group</taxon>
        <taxon>Halobacteria</taxon>
        <taxon>Halobacteriales</taxon>
        <taxon>Natrialbaceae</taxon>
        <taxon>Natronoglomus</taxon>
    </lineage>
</organism>
<reference evidence="2" key="1">
    <citation type="submission" date="2022-09" db="EMBL/GenBank/DDBJ databases">
        <title>Enrichment on poylsaccharides allowed isolation of novel metabolic and taxonomic groups of Haloarchaea.</title>
        <authorList>
            <person name="Sorokin D.Y."/>
            <person name="Elcheninov A.G."/>
            <person name="Khizhniak T.V."/>
            <person name="Kolganova T.V."/>
            <person name="Kublanov I.V."/>
        </authorList>
    </citation>
    <scope>NUCLEOTIDE SEQUENCE</scope>
    <source>
        <strain evidence="2">AArc-xg1-1</strain>
    </source>
</reference>
<accession>A0AAP3E0Y5</accession>
<dbReference type="RefSeq" id="WP_338002696.1">
    <property type="nucleotide sequence ID" value="NZ_JAOPKA010000002.1"/>
</dbReference>
<proteinExistence type="predicted"/>
<evidence type="ECO:0000313" key="2">
    <source>
        <dbReference type="EMBL" id="MCU4740858.1"/>
    </source>
</evidence>
<evidence type="ECO:0000256" key="1">
    <source>
        <dbReference type="SAM" id="Phobius"/>
    </source>
</evidence>
<dbReference type="EMBL" id="JAOPKA010000002">
    <property type="protein sequence ID" value="MCU4740858.1"/>
    <property type="molecule type" value="Genomic_DNA"/>
</dbReference>
<feature type="transmembrane region" description="Helical" evidence="1">
    <location>
        <begin position="69"/>
        <end position="88"/>
    </location>
</feature>
<name>A0AAP3E0Y5_9EURY</name>